<dbReference type="GO" id="GO:0016020">
    <property type="term" value="C:membrane"/>
    <property type="evidence" value="ECO:0007669"/>
    <property type="project" value="UniProtKB-SubCell"/>
</dbReference>
<dbReference type="AlphaFoldDB" id="A0A7M5V285"/>
<evidence type="ECO:0000313" key="6">
    <source>
        <dbReference type="EnsemblMetazoa" id="CLYHEMP008485.1"/>
    </source>
</evidence>
<dbReference type="Pfam" id="PF00822">
    <property type="entry name" value="PMP22_Claudin"/>
    <property type="match status" value="1"/>
</dbReference>
<protein>
    <submittedName>
        <fullName evidence="6">Uncharacterized protein</fullName>
    </submittedName>
</protein>
<dbReference type="EnsemblMetazoa" id="CLYHEMT008485.1">
    <property type="protein sequence ID" value="CLYHEMP008485.1"/>
    <property type="gene ID" value="CLYHEMG008485"/>
</dbReference>
<comment type="subcellular location">
    <subcellularLocation>
        <location evidence="1">Membrane</location>
        <topology evidence="1">Multi-pass membrane protein</topology>
    </subcellularLocation>
</comment>
<keyword evidence="7" id="KW-1185">Reference proteome</keyword>
<reference evidence="6" key="1">
    <citation type="submission" date="2021-01" db="UniProtKB">
        <authorList>
            <consortium name="EnsemblMetazoa"/>
        </authorList>
    </citation>
    <scope>IDENTIFICATION</scope>
</reference>
<organism evidence="6 7">
    <name type="scientific">Clytia hemisphaerica</name>
    <dbReference type="NCBI Taxonomy" id="252671"/>
    <lineage>
        <taxon>Eukaryota</taxon>
        <taxon>Metazoa</taxon>
        <taxon>Cnidaria</taxon>
        <taxon>Hydrozoa</taxon>
        <taxon>Hydroidolina</taxon>
        <taxon>Leptothecata</taxon>
        <taxon>Obeliida</taxon>
        <taxon>Clytiidae</taxon>
        <taxon>Clytia</taxon>
    </lineage>
</organism>
<keyword evidence="2 5" id="KW-0812">Transmembrane</keyword>
<dbReference type="RefSeq" id="XP_066917512.1">
    <property type="nucleotide sequence ID" value="XM_067061411.1"/>
</dbReference>
<dbReference type="InterPro" id="IPR004031">
    <property type="entry name" value="PMP22/EMP/MP20/Claudin"/>
</dbReference>
<feature type="transmembrane region" description="Helical" evidence="5">
    <location>
        <begin position="7"/>
        <end position="33"/>
    </location>
</feature>
<feature type="transmembrane region" description="Helical" evidence="5">
    <location>
        <begin position="83"/>
        <end position="108"/>
    </location>
</feature>
<evidence type="ECO:0000256" key="5">
    <source>
        <dbReference type="SAM" id="Phobius"/>
    </source>
</evidence>
<name>A0A7M5V285_9CNID</name>
<proteinExistence type="predicted"/>
<sequence>MGTTTGVVLVLNFICISVGIAGIVAGAIGHSWWRSENSVEKTEIGLWRSCVTLLSSDDTSCGTSREDVLKFDPEFKDNKNSDILLVLLIGAGFFGVCALITSAAMFCCQNKRTGWLCGSILVICNTLLAAGATLACLIYAELEIKWDSSTRGWSVIATWIGLGMFVMSFTLSIIGACLIPSSTNGGSMKYTY</sequence>
<evidence type="ECO:0000313" key="7">
    <source>
        <dbReference type="Proteomes" id="UP000594262"/>
    </source>
</evidence>
<feature type="transmembrane region" description="Helical" evidence="5">
    <location>
        <begin position="115"/>
        <end position="140"/>
    </location>
</feature>
<accession>A0A7M5V285</accession>
<evidence type="ECO:0000256" key="2">
    <source>
        <dbReference type="ARBA" id="ARBA00022692"/>
    </source>
</evidence>
<feature type="transmembrane region" description="Helical" evidence="5">
    <location>
        <begin position="152"/>
        <end position="179"/>
    </location>
</feature>
<keyword evidence="3 5" id="KW-1133">Transmembrane helix</keyword>
<keyword evidence="4 5" id="KW-0472">Membrane</keyword>
<evidence type="ECO:0000256" key="1">
    <source>
        <dbReference type="ARBA" id="ARBA00004141"/>
    </source>
</evidence>
<dbReference type="Proteomes" id="UP000594262">
    <property type="component" value="Unplaced"/>
</dbReference>
<dbReference type="GeneID" id="136804902"/>
<dbReference type="Gene3D" id="1.20.140.150">
    <property type="match status" value="1"/>
</dbReference>
<evidence type="ECO:0000256" key="3">
    <source>
        <dbReference type="ARBA" id="ARBA00022989"/>
    </source>
</evidence>
<evidence type="ECO:0000256" key="4">
    <source>
        <dbReference type="ARBA" id="ARBA00023136"/>
    </source>
</evidence>